<feature type="region of interest" description="Disordered" evidence="1">
    <location>
        <begin position="65"/>
        <end position="133"/>
    </location>
</feature>
<dbReference type="GO" id="GO:0007015">
    <property type="term" value="P:actin filament organization"/>
    <property type="evidence" value="ECO:0007669"/>
    <property type="project" value="TreeGrafter"/>
</dbReference>
<protein>
    <submittedName>
        <fullName evidence="3">Engulfment and cell motility protein 1</fullName>
    </submittedName>
</protein>
<gene>
    <name evidence="3" type="ORF">TREES_T100002638</name>
</gene>
<dbReference type="GO" id="GO:0005886">
    <property type="term" value="C:plasma membrane"/>
    <property type="evidence" value="ECO:0007669"/>
    <property type="project" value="TreeGrafter"/>
</dbReference>
<reference evidence="4" key="2">
    <citation type="journal article" date="2013" name="Nat. Commun.">
        <title>Genome of the Chinese tree shrew.</title>
        <authorList>
            <person name="Fan Y."/>
            <person name="Huang Z.Y."/>
            <person name="Cao C.C."/>
            <person name="Chen C.S."/>
            <person name="Chen Y.X."/>
            <person name="Fan D.D."/>
            <person name="He J."/>
            <person name="Hou H.L."/>
            <person name="Hu L."/>
            <person name="Hu X.T."/>
            <person name="Jiang X.T."/>
            <person name="Lai R."/>
            <person name="Lang Y.S."/>
            <person name="Liang B."/>
            <person name="Liao S.G."/>
            <person name="Mu D."/>
            <person name="Ma Y.Y."/>
            <person name="Niu Y.Y."/>
            <person name="Sun X.Q."/>
            <person name="Xia J.Q."/>
            <person name="Xiao J."/>
            <person name="Xiong Z.Q."/>
            <person name="Xu L."/>
            <person name="Yang L."/>
            <person name="Zhang Y."/>
            <person name="Zhao W."/>
            <person name="Zhao X.D."/>
            <person name="Zheng Y.T."/>
            <person name="Zhou J.M."/>
            <person name="Zhu Y.B."/>
            <person name="Zhang G.J."/>
            <person name="Wang J."/>
            <person name="Yao Y.G."/>
        </authorList>
    </citation>
    <scope>NUCLEOTIDE SEQUENCE [LARGE SCALE GENOMIC DNA]</scope>
</reference>
<proteinExistence type="predicted"/>
<feature type="compositionally biased region" description="Basic and acidic residues" evidence="1">
    <location>
        <begin position="83"/>
        <end position="109"/>
    </location>
</feature>
<organism evidence="3 4">
    <name type="scientific">Tupaia chinensis</name>
    <name type="common">Chinese tree shrew</name>
    <name type="synonym">Tupaia belangeri chinensis</name>
    <dbReference type="NCBI Taxonomy" id="246437"/>
    <lineage>
        <taxon>Eukaryota</taxon>
        <taxon>Metazoa</taxon>
        <taxon>Chordata</taxon>
        <taxon>Craniata</taxon>
        <taxon>Vertebrata</taxon>
        <taxon>Euteleostomi</taxon>
        <taxon>Mammalia</taxon>
        <taxon>Eutheria</taxon>
        <taxon>Euarchontoglires</taxon>
        <taxon>Scandentia</taxon>
        <taxon>Tupaiidae</taxon>
        <taxon>Tupaia</taxon>
    </lineage>
</organism>
<feature type="domain" description="ELMO" evidence="2">
    <location>
        <begin position="28"/>
        <end position="70"/>
    </location>
</feature>
<sequence length="157" mass="18247">MAQSLRRRAELGWELTFLSEYVPKASETCNDFHPMFFTHDRSFEEFFCICIQLLNKTWKEMRATSEDFNKSSTPPPAEQHPQPAERHLTTAERNLTNEERHLTTAERHPTTHRAAPHHPQSGTPPPTEWHPQPAEWHLTTCRAAPTTCRVAPTLRRQ</sequence>
<dbReference type="AlphaFoldDB" id="L9L684"/>
<dbReference type="Pfam" id="PF04727">
    <property type="entry name" value="ELMO_CED12"/>
    <property type="match status" value="1"/>
</dbReference>
<dbReference type="InParanoid" id="L9L684"/>
<dbReference type="PANTHER" id="PTHR12771:SF23">
    <property type="entry name" value="ENGULFMENT AND CELL MOTILITY PROTEIN 1"/>
    <property type="match status" value="1"/>
</dbReference>
<keyword evidence="4" id="KW-1185">Reference proteome</keyword>
<dbReference type="GO" id="GO:0048870">
    <property type="term" value="P:cell motility"/>
    <property type="evidence" value="ECO:0007669"/>
    <property type="project" value="TreeGrafter"/>
</dbReference>
<dbReference type="GO" id="GO:0032045">
    <property type="term" value="C:guanyl-nucleotide exchange factor complex"/>
    <property type="evidence" value="ECO:0007669"/>
    <property type="project" value="TreeGrafter"/>
</dbReference>
<dbReference type="InterPro" id="IPR050868">
    <property type="entry name" value="ELMO_domain-containing"/>
</dbReference>
<dbReference type="STRING" id="246437.L9L684"/>
<evidence type="ECO:0000313" key="4">
    <source>
        <dbReference type="Proteomes" id="UP000011518"/>
    </source>
</evidence>
<dbReference type="InterPro" id="IPR006816">
    <property type="entry name" value="ELMO_dom"/>
</dbReference>
<name>L9L684_TUPCH</name>
<evidence type="ECO:0000313" key="3">
    <source>
        <dbReference type="EMBL" id="ELW70418.1"/>
    </source>
</evidence>
<evidence type="ECO:0000259" key="2">
    <source>
        <dbReference type="Pfam" id="PF04727"/>
    </source>
</evidence>
<accession>L9L684</accession>
<dbReference type="EMBL" id="KB320497">
    <property type="protein sequence ID" value="ELW70418.1"/>
    <property type="molecule type" value="Genomic_DNA"/>
</dbReference>
<reference evidence="4" key="1">
    <citation type="submission" date="2012-07" db="EMBL/GenBank/DDBJ databases">
        <title>Genome of the Chinese tree shrew, a rising model animal genetically related to primates.</title>
        <authorList>
            <person name="Zhang G."/>
            <person name="Fan Y."/>
            <person name="Yao Y."/>
            <person name="Huang Z."/>
        </authorList>
    </citation>
    <scope>NUCLEOTIDE SEQUENCE [LARGE SCALE GENOMIC DNA]</scope>
</reference>
<dbReference type="PANTHER" id="PTHR12771">
    <property type="entry name" value="ENGULFMENT AND CELL MOTILITY"/>
    <property type="match status" value="1"/>
</dbReference>
<evidence type="ECO:0000256" key="1">
    <source>
        <dbReference type="SAM" id="MobiDB-lite"/>
    </source>
</evidence>
<dbReference type="Proteomes" id="UP000011518">
    <property type="component" value="Unassembled WGS sequence"/>
</dbReference>